<reference evidence="1" key="1">
    <citation type="submission" date="2023-03" db="EMBL/GenBank/DDBJ databases">
        <title>Chromosome-level genomes of two armyworms, Mythimna separata and Mythimna loreyi, provide insights into the biosynthesis and reception of sex pheromones.</title>
        <authorList>
            <person name="Zhao H."/>
        </authorList>
    </citation>
    <scope>NUCLEOTIDE SEQUENCE</scope>
    <source>
        <strain evidence="1">BeijingLab</strain>
    </source>
</reference>
<protein>
    <submittedName>
        <fullName evidence="1">Uncharacterized protein</fullName>
    </submittedName>
</protein>
<accession>A0ACC2Q2G2</accession>
<dbReference type="Proteomes" id="UP001231649">
    <property type="component" value="Chromosome 28"/>
</dbReference>
<sequence>MYFYTSFILFSWVMCVLSKSVVTRSGLVGVAPRAVGLVFFAQVNNSGDAALAVELVPDECCLDGDPRCDVLQVLGSAAASVPAGSIKTLHLVAPLLDPYERHGFCNIFVDYKSKSRPKNYIRDSVKIKFDTSLRTSSMANDVRICDHVDEDPLNDCKPVYCDTYYNGKRPHFNLIKKRCEEVPVCLSSTNSEVPTRAYNPVSNKCINKPAISEEDMKFIKTLTGGKSRPAKDILIIRAMDKNCSNSLKNSALSNFESDTVAKVVGVTSSARPTSARLAATHKPQLVASISRLNCFLTYVASNKNTLLALSGVILLQCCLICAMIYCFTKKCVCCKKKEVVHKFFNYRQDASVTTPLICTSNIDTDTTDFQYLSESSNYIDKKIRCYKACQKERKTSAKLSMSDDILSKCITRRDWHRLPRSETIPEARFDEDLHATERKEINLEQRKLTDIKVNFQDEKRETKTKPISVKSIVKKTENKSNASLSDSSEKVIRCHSYNYEGSSHVMDRKSSLSRGKTFGVYQQEQAAGSTEQGAQAYFSNDSIDDFLSERGVLFIGDNASKYSFTSISSAGNSTRSSKTSKNNVIRNVIPFLSTKSKGPASDPGVNKSKADLDLQLLHISRASMCSSSNDSDLCKDLKRTKDSTSSL</sequence>
<evidence type="ECO:0000313" key="2">
    <source>
        <dbReference type="Proteomes" id="UP001231649"/>
    </source>
</evidence>
<comment type="caution">
    <text evidence="1">The sequence shown here is derived from an EMBL/GenBank/DDBJ whole genome shotgun (WGS) entry which is preliminary data.</text>
</comment>
<dbReference type="EMBL" id="CM056804">
    <property type="protein sequence ID" value="KAJ8706215.1"/>
    <property type="molecule type" value="Genomic_DNA"/>
</dbReference>
<organism evidence="1 2">
    <name type="scientific">Mythimna loreyi</name>
    <dbReference type="NCBI Taxonomy" id="667449"/>
    <lineage>
        <taxon>Eukaryota</taxon>
        <taxon>Metazoa</taxon>
        <taxon>Ecdysozoa</taxon>
        <taxon>Arthropoda</taxon>
        <taxon>Hexapoda</taxon>
        <taxon>Insecta</taxon>
        <taxon>Pterygota</taxon>
        <taxon>Neoptera</taxon>
        <taxon>Endopterygota</taxon>
        <taxon>Lepidoptera</taxon>
        <taxon>Glossata</taxon>
        <taxon>Ditrysia</taxon>
        <taxon>Noctuoidea</taxon>
        <taxon>Noctuidae</taxon>
        <taxon>Noctuinae</taxon>
        <taxon>Hadenini</taxon>
        <taxon>Mythimna</taxon>
    </lineage>
</organism>
<proteinExistence type="predicted"/>
<evidence type="ECO:0000313" key="1">
    <source>
        <dbReference type="EMBL" id="KAJ8706215.1"/>
    </source>
</evidence>
<name>A0ACC2Q2G2_9NEOP</name>
<keyword evidence="2" id="KW-1185">Reference proteome</keyword>
<gene>
    <name evidence="1" type="ORF">PYW08_010841</name>
</gene>